<evidence type="ECO:0000313" key="5">
    <source>
        <dbReference type="EMBL" id="SVB39698.1"/>
    </source>
</evidence>
<accession>A0A382DMS4</accession>
<evidence type="ECO:0000256" key="2">
    <source>
        <dbReference type="ARBA" id="ARBA00022980"/>
    </source>
</evidence>
<dbReference type="InterPro" id="IPR016082">
    <property type="entry name" value="Ribosomal_uL30_ferredoxin-like"/>
</dbReference>
<dbReference type="Gene3D" id="3.30.1390.20">
    <property type="entry name" value="Ribosomal protein L30, ferredoxin-like fold domain"/>
    <property type="match status" value="1"/>
</dbReference>
<dbReference type="EMBL" id="UINC01040185">
    <property type="protein sequence ID" value="SVB39698.1"/>
    <property type="molecule type" value="Genomic_DNA"/>
</dbReference>
<dbReference type="CDD" id="cd01658">
    <property type="entry name" value="Ribosomal_L30"/>
    <property type="match status" value="1"/>
</dbReference>
<reference evidence="5" key="1">
    <citation type="submission" date="2018-05" db="EMBL/GenBank/DDBJ databases">
        <authorList>
            <person name="Lanie J.A."/>
            <person name="Ng W.-L."/>
            <person name="Kazmierczak K.M."/>
            <person name="Andrzejewski T.M."/>
            <person name="Davidsen T.M."/>
            <person name="Wayne K.J."/>
            <person name="Tettelin H."/>
            <person name="Glass J.I."/>
            <person name="Rusch D."/>
            <person name="Podicherti R."/>
            <person name="Tsui H.-C.T."/>
            <person name="Winkler M.E."/>
        </authorList>
    </citation>
    <scope>NUCLEOTIDE SEQUENCE</scope>
</reference>
<dbReference type="GO" id="GO:0003735">
    <property type="term" value="F:structural constituent of ribosome"/>
    <property type="evidence" value="ECO:0007669"/>
    <property type="project" value="InterPro"/>
</dbReference>
<proteinExistence type="inferred from homology"/>
<protein>
    <recommendedName>
        <fullName evidence="4">Large ribosomal subunit protein uL30-like ferredoxin-like fold domain-containing protein</fullName>
    </recommendedName>
</protein>
<dbReference type="HAMAP" id="MF_01371_B">
    <property type="entry name" value="Ribosomal_uL30_B"/>
    <property type="match status" value="1"/>
</dbReference>
<name>A0A382DMS4_9ZZZZ</name>
<organism evidence="5">
    <name type="scientific">marine metagenome</name>
    <dbReference type="NCBI Taxonomy" id="408172"/>
    <lineage>
        <taxon>unclassified sequences</taxon>
        <taxon>metagenomes</taxon>
        <taxon>ecological metagenomes</taxon>
    </lineage>
</organism>
<gene>
    <name evidence="5" type="ORF">METZ01_LOCUS192552</name>
</gene>
<keyword evidence="3" id="KW-0687">Ribonucleoprotein</keyword>
<feature type="domain" description="Large ribosomal subunit protein uL30-like ferredoxin-like fold" evidence="4">
    <location>
        <begin position="8"/>
        <end position="58"/>
    </location>
</feature>
<evidence type="ECO:0000259" key="4">
    <source>
        <dbReference type="Pfam" id="PF00327"/>
    </source>
</evidence>
<dbReference type="InterPro" id="IPR036919">
    <property type="entry name" value="Ribo_uL30_ferredoxin-like_sf"/>
</dbReference>
<keyword evidence="2" id="KW-0689">Ribosomal protein</keyword>
<dbReference type="AlphaFoldDB" id="A0A382DMS4"/>
<dbReference type="Pfam" id="PF00327">
    <property type="entry name" value="Ribosomal_L30"/>
    <property type="match status" value="1"/>
</dbReference>
<dbReference type="InterPro" id="IPR005996">
    <property type="entry name" value="Ribosomal_uL30_bac-type"/>
</dbReference>
<evidence type="ECO:0000256" key="3">
    <source>
        <dbReference type="ARBA" id="ARBA00023274"/>
    </source>
</evidence>
<dbReference type="NCBIfam" id="TIGR01308">
    <property type="entry name" value="rpmD_bact"/>
    <property type="match status" value="1"/>
</dbReference>
<dbReference type="GO" id="GO:0015934">
    <property type="term" value="C:large ribosomal subunit"/>
    <property type="evidence" value="ECO:0007669"/>
    <property type="project" value="InterPro"/>
</dbReference>
<comment type="similarity">
    <text evidence="1">Belongs to the universal ribosomal protein uL30 family.</text>
</comment>
<dbReference type="SUPFAM" id="SSF55129">
    <property type="entry name" value="Ribosomal protein L30p/L7e"/>
    <property type="match status" value="1"/>
</dbReference>
<evidence type="ECO:0000256" key="1">
    <source>
        <dbReference type="ARBA" id="ARBA00007594"/>
    </source>
</evidence>
<sequence length="63" mass="7232">MNKKVKKLRVKLVKSQFGRIKKHRACITGIGLKKINQVVELDATPENLGMVNKIRYLVNVEEL</sequence>
<dbReference type="PIRSF" id="PIRSF002211">
    <property type="entry name" value="Ribosomal_L30_bac-type"/>
    <property type="match status" value="1"/>
</dbReference>
<dbReference type="GO" id="GO:0006412">
    <property type="term" value="P:translation"/>
    <property type="evidence" value="ECO:0007669"/>
    <property type="project" value="InterPro"/>
</dbReference>